<feature type="domain" description="B30.2/SPRY" evidence="2">
    <location>
        <begin position="32"/>
        <end position="222"/>
    </location>
</feature>
<dbReference type="PROSITE" id="PS50188">
    <property type="entry name" value="B302_SPRY"/>
    <property type="match status" value="1"/>
</dbReference>
<name>A0A914H3E1_GLORO</name>
<dbReference type="CDD" id="cd12885">
    <property type="entry name" value="SPRY_RanBP_like"/>
    <property type="match status" value="1"/>
</dbReference>
<dbReference type="Gene3D" id="2.60.120.920">
    <property type="match status" value="1"/>
</dbReference>
<organism evidence="3 4">
    <name type="scientific">Globodera rostochiensis</name>
    <name type="common">Golden nematode worm</name>
    <name type="synonym">Heterodera rostochiensis</name>
    <dbReference type="NCBI Taxonomy" id="31243"/>
    <lineage>
        <taxon>Eukaryota</taxon>
        <taxon>Metazoa</taxon>
        <taxon>Ecdysozoa</taxon>
        <taxon>Nematoda</taxon>
        <taxon>Chromadorea</taxon>
        <taxon>Rhabditida</taxon>
        <taxon>Tylenchina</taxon>
        <taxon>Tylenchomorpha</taxon>
        <taxon>Tylenchoidea</taxon>
        <taxon>Heteroderidae</taxon>
        <taxon>Heteroderinae</taxon>
        <taxon>Globodera</taxon>
    </lineage>
</organism>
<keyword evidence="3" id="KW-1185">Reference proteome</keyword>
<dbReference type="AlphaFoldDB" id="A0A914H3E1"/>
<dbReference type="InterPro" id="IPR003877">
    <property type="entry name" value="SPRY_dom"/>
</dbReference>
<dbReference type="InterPro" id="IPR001870">
    <property type="entry name" value="B30.2/SPRY"/>
</dbReference>
<dbReference type="Pfam" id="PF00622">
    <property type="entry name" value="SPRY"/>
    <property type="match status" value="1"/>
</dbReference>
<protein>
    <submittedName>
        <fullName evidence="4">B30.2/SPRY domain-containing protein</fullName>
    </submittedName>
</protein>
<evidence type="ECO:0000256" key="1">
    <source>
        <dbReference type="SAM" id="MobiDB-lite"/>
    </source>
</evidence>
<dbReference type="InterPro" id="IPR044736">
    <property type="entry name" value="Gid1/RanBPM/SPLA_SPRY"/>
</dbReference>
<feature type="region of interest" description="Disordered" evidence="1">
    <location>
        <begin position="541"/>
        <end position="564"/>
    </location>
</feature>
<evidence type="ECO:0000313" key="3">
    <source>
        <dbReference type="Proteomes" id="UP000887572"/>
    </source>
</evidence>
<dbReference type="WBParaSite" id="Gr19_v10_g13629.t1">
    <property type="protein sequence ID" value="Gr19_v10_g13629.t1"/>
    <property type="gene ID" value="Gr19_v10_g13629"/>
</dbReference>
<reference evidence="4" key="1">
    <citation type="submission" date="2022-11" db="UniProtKB">
        <authorList>
            <consortium name="WormBaseParasite"/>
        </authorList>
    </citation>
    <scope>IDENTIFICATION</scope>
</reference>
<dbReference type="SMART" id="SM00449">
    <property type="entry name" value="SPRY"/>
    <property type="match status" value="1"/>
</dbReference>
<evidence type="ECO:0000313" key="4">
    <source>
        <dbReference type="WBParaSite" id="Gr19_v10_g13629.t1"/>
    </source>
</evidence>
<sequence length="564" mass="63939">MEQLKELGANNAKDAIEKGELIAKMEQYQNKQQQNIDALTEAQKGNALTPQNRWDSAACHKDLTLIGRRLTVQFTEKKWGYRNVFAKESIPKNPFGIFYFEVTIVEKRDNDSNIHIGLATKQMPLDKCLGFYKGTYAYGSWGTFMGHAIESRAPGVGTPPAFGVGDVIRCGVNLATRQIIYTKNGQRLATAGLFVNSAAELFPCVSLRAGTKIKANFGSSNTADEIFICDDIWYGVFALLGPFDIGLKMALISDRLDALMDVHFKSRKWSLGRLQIRRAIGGNGAQIVNLSDERQPIPQGPIPNSVIGFEVVEISYVDQTVIEFLQRIRRLFDSSGTNVNIEINYGHQNRSWQIIWHRIWPLINDNICGFSVSPPDLERLRQFSPTVFCDCPKLRVISFDGIPKFPADDSAGASSEQALAKWLHTPRGDGLPKMLCCGVYSEEMEALKRSFVNASEPVNFIIRFWSEYDDYTASFELKNTLTGERLTLAWRRGKKWLELLLVRCPIKQKKEEEDKWAKWEKETIEFDWDNQWNRISIRFNDSGDIGDGMFDENDDPSEPRPTSE</sequence>
<accession>A0A914H3E1</accession>
<dbReference type="InterPro" id="IPR043136">
    <property type="entry name" value="B30.2/SPRY_sf"/>
</dbReference>
<evidence type="ECO:0000259" key="2">
    <source>
        <dbReference type="PROSITE" id="PS50188"/>
    </source>
</evidence>
<dbReference type="SUPFAM" id="SSF49899">
    <property type="entry name" value="Concanavalin A-like lectins/glucanases"/>
    <property type="match status" value="1"/>
</dbReference>
<dbReference type="InterPro" id="IPR013320">
    <property type="entry name" value="ConA-like_dom_sf"/>
</dbReference>
<proteinExistence type="predicted"/>
<dbReference type="Proteomes" id="UP000887572">
    <property type="component" value="Unplaced"/>
</dbReference>